<keyword evidence="1" id="KW-0732">Signal</keyword>
<dbReference type="Proteomes" id="UP000008064">
    <property type="component" value="Unassembled WGS sequence"/>
</dbReference>
<dbReference type="EMBL" id="GL945437">
    <property type="protein sequence ID" value="EGO22176.1"/>
    <property type="molecule type" value="Genomic_DNA"/>
</dbReference>
<proteinExistence type="predicted"/>
<organism>
    <name type="scientific">Serpula lacrymans var. lacrymans (strain S7.9)</name>
    <name type="common">Dry rot fungus</name>
    <dbReference type="NCBI Taxonomy" id="578457"/>
    <lineage>
        <taxon>Eukaryota</taxon>
        <taxon>Fungi</taxon>
        <taxon>Dikarya</taxon>
        <taxon>Basidiomycota</taxon>
        <taxon>Agaricomycotina</taxon>
        <taxon>Agaricomycetes</taxon>
        <taxon>Agaricomycetidae</taxon>
        <taxon>Boletales</taxon>
        <taxon>Coniophorineae</taxon>
        <taxon>Serpulaceae</taxon>
        <taxon>Serpula</taxon>
    </lineage>
</organism>
<reference evidence="2" key="1">
    <citation type="submission" date="2011-04" db="EMBL/GenBank/DDBJ databases">
        <title>Evolution of plant cell wall degrading machinery underlies the functional diversity of forest fungi.</title>
        <authorList>
            <consortium name="US DOE Joint Genome Institute (JGI-PGF)"/>
            <person name="Eastwood D.C."/>
            <person name="Floudas D."/>
            <person name="Binder M."/>
            <person name="Majcherczyk A."/>
            <person name="Schneider P."/>
            <person name="Aerts A."/>
            <person name="Asiegbu F.O."/>
            <person name="Baker S.E."/>
            <person name="Barry K."/>
            <person name="Bendiksby M."/>
            <person name="Blumentritt M."/>
            <person name="Coutinho P.M."/>
            <person name="Cullen D."/>
            <person name="Cullen D."/>
            <person name="Gathman A."/>
            <person name="Goodell B."/>
            <person name="Henrissat B."/>
            <person name="Ihrmark K."/>
            <person name="Kauserud H."/>
            <person name="Kohler A."/>
            <person name="LaButti K."/>
            <person name="Lapidus A."/>
            <person name="Lavin J.L."/>
            <person name="Lee Y.-H."/>
            <person name="Lindquist E."/>
            <person name="Lilly W."/>
            <person name="Lucas S."/>
            <person name="Morin E."/>
            <person name="Murat C."/>
            <person name="Oguiza J.A."/>
            <person name="Park J."/>
            <person name="Pisabarro A.G."/>
            <person name="Riley R."/>
            <person name="Rosling A."/>
            <person name="Salamov A."/>
            <person name="Schmidt O."/>
            <person name="Schmutz J."/>
            <person name="Skrede I."/>
            <person name="Stenlid J."/>
            <person name="Wiebenga A."/>
            <person name="Xie X."/>
            <person name="Kues U."/>
            <person name="Hibbett D.S."/>
            <person name="Hoffmeister D."/>
            <person name="Hogberg N."/>
            <person name="Martin F."/>
            <person name="Grigoriev I.V."/>
            <person name="Watkinson S.C."/>
        </authorList>
    </citation>
    <scope>NUCLEOTIDE SEQUENCE</scope>
    <source>
        <strain evidence="2">S7.9</strain>
    </source>
</reference>
<evidence type="ECO:0000256" key="1">
    <source>
        <dbReference type="SAM" id="SignalP"/>
    </source>
</evidence>
<dbReference type="RefSeq" id="XP_007320714.1">
    <property type="nucleotide sequence ID" value="XM_007320652.1"/>
</dbReference>
<feature type="signal peptide" evidence="1">
    <location>
        <begin position="1"/>
        <end position="19"/>
    </location>
</feature>
<dbReference type="HOGENOM" id="CLU_2401024_0_0_1"/>
<accession>F8P3S7</accession>
<sequence>MLWPTGIFWSSMCWIVAWNDYTLVSALRSDFGDRASIIALRGAGGDTLSTRLISWKRGEAALQNLGLLKRAVVLSDILGVCVHWSVFAACSEI</sequence>
<name>F8P3S7_SERL9</name>
<protein>
    <submittedName>
        <fullName evidence="2">Uncharacterized protein</fullName>
    </submittedName>
</protein>
<dbReference type="AlphaFoldDB" id="F8P3S7"/>
<dbReference type="GeneID" id="18820158"/>
<evidence type="ECO:0000313" key="2">
    <source>
        <dbReference type="EMBL" id="EGO22176.1"/>
    </source>
</evidence>
<dbReference type="KEGG" id="sla:SERLADRAFT_472620"/>
<feature type="chain" id="PRO_5003376508" evidence="1">
    <location>
        <begin position="20"/>
        <end position="93"/>
    </location>
</feature>
<gene>
    <name evidence="2" type="ORF">SERLADRAFT_472620</name>
</gene>